<proteinExistence type="predicted"/>
<dbReference type="Pfam" id="PF10771">
    <property type="entry name" value="DUF2582"/>
    <property type="match status" value="1"/>
</dbReference>
<protein>
    <recommendedName>
        <fullName evidence="2">Winged helix-turn-helix domain-containing protein</fullName>
    </recommendedName>
</protein>
<evidence type="ECO:0000313" key="1">
    <source>
        <dbReference type="EMBL" id="SBV97125.1"/>
    </source>
</evidence>
<dbReference type="Gene3D" id="1.10.10.10">
    <property type="entry name" value="Winged helix-like DNA-binding domain superfamily/Winged helix DNA-binding domain"/>
    <property type="match status" value="1"/>
</dbReference>
<evidence type="ECO:0008006" key="2">
    <source>
        <dbReference type="Google" id="ProtNLM"/>
    </source>
</evidence>
<dbReference type="InterPro" id="IPR019707">
    <property type="entry name" value="DUF2582"/>
</dbReference>
<reference evidence="1" key="1">
    <citation type="submission" date="2016-04" db="EMBL/GenBank/DDBJ databases">
        <authorList>
            <person name="Evans L.H."/>
            <person name="Alamgir A."/>
            <person name="Owens N."/>
            <person name="Weber N.D."/>
            <person name="Virtaneva K."/>
            <person name="Barbian K."/>
            <person name="Babar A."/>
            <person name="Rosenke K."/>
        </authorList>
    </citation>
    <scope>NUCLEOTIDE SEQUENCE</scope>
    <source>
        <strain evidence="1">86-1</strain>
    </source>
</reference>
<name>A0A212JCZ1_9BACT</name>
<sequence length="81" mass="9257">MTKNDIGMKAGNIFLLLLEKGKMSIREIGDFTHDKDRIIFLALGWLLRENKVRLLDRNGLLCVEINNPVAESVIDNLYNRG</sequence>
<gene>
    <name evidence="1" type="ORF">KL86DYS1_11827</name>
</gene>
<dbReference type="InterPro" id="IPR036388">
    <property type="entry name" value="WH-like_DNA-bd_sf"/>
</dbReference>
<accession>A0A212JCZ1</accession>
<dbReference type="EMBL" id="FLUM01000001">
    <property type="protein sequence ID" value="SBV97125.1"/>
    <property type="molecule type" value="Genomic_DNA"/>
</dbReference>
<dbReference type="AlphaFoldDB" id="A0A212JCZ1"/>
<organism evidence="1">
    <name type="scientific">uncultured Dysgonomonas sp</name>
    <dbReference type="NCBI Taxonomy" id="206096"/>
    <lineage>
        <taxon>Bacteria</taxon>
        <taxon>Pseudomonadati</taxon>
        <taxon>Bacteroidota</taxon>
        <taxon>Bacteroidia</taxon>
        <taxon>Bacteroidales</taxon>
        <taxon>Dysgonomonadaceae</taxon>
        <taxon>Dysgonomonas</taxon>
        <taxon>environmental samples</taxon>
    </lineage>
</organism>
<dbReference type="RefSeq" id="WP_296940107.1">
    <property type="nucleotide sequence ID" value="NZ_LT599032.1"/>
</dbReference>